<dbReference type="PANTHER" id="PTHR43428:SF1">
    <property type="entry name" value="ARSENATE REDUCTASE"/>
    <property type="match status" value="1"/>
</dbReference>
<dbReference type="Gene3D" id="3.40.50.2300">
    <property type="match status" value="1"/>
</dbReference>
<name>A0A410JZ41_9BACT</name>
<evidence type="ECO:0000256" key="1">
    <source>
        <dbReference type="ARBA" id="ARBA00022849"/>
    </source>
</evidence>
<dbReference type="Proteomes" id="UP000287502">
    <property type="component" value="Chromosome"/>
</dbReference>
<protein>
    <submittedName>
        <fullName evidence="3">Arsenate reductase ArsC</fullName>
    </submittedName>
</protein>
<feature type="domain" description="Phosphotyrosine protein phosphatase I" evidence="2">
    <location>
        <begin position="3"/>
        <end position="139"/>
    </location>
</feature>
<gene>
    <name evidence="3" type="ORF">EP073_08295</name>
</gene>
<keyword evidence="4" id="KW-1185">Reference proteome</keyword>
<dbReference type="InterPro" id="IPR023485">
    <property type="entry name" value="Ptyr_pPase"/>
</dbReference>
<dbReference type="OrthoDB" id="9793058at2"/>
<dbReference type="InterPro" id="IPR036196">
    <property type="entry name" value="Ptyr_pPase_sf"/>
</dbReference>
<accession>A0A410JZ41</accession>
<dbReference type="SMART" id="SM00226">
    <property type="entry name" value="LMWPc"/>
    <property type="match status" value="1"/>
</dbReference>
<evidence type="ECO:0000259" key="2">
    <source>
        <dbReference type="SMART" id="SM00226"/>
    </source>
</evidence>
<dbReference type="CDD" id="cd16345">
    <property type="entry name" value="LMWP_ArsC"/>
    <property type="match status" value="1"/>
</dbReference>
<dbReference type="RefSeq" id="WP_128466685.1">
    <property type="nucleotide sequence ID" value="NZ_CP035108.1"/>
</dbReference>
<reference evidence="3 4" key="1">
    <citation type="submission" date="2019-01" db="EMBL/GenBank/DDBJ databases">
        <title>Geovibrio thiophilus DSM 11263, complete genome.</title>
        <authorList>
            <person name="Spring S."/>
            <person name="Bunk B."/>
            <person name="Sproer C."/>
        </authorList>
    </citation>
    <scope>NUCLEOTIDE SEQUENCE [LARGE SCALE GENOMIC DNA]</scope>
    <source>
        <strain evidence="3 4">DSM 11263</strain>
    </source>
</reference>
<dbReference type="EMBL" id="CP035108">
    <property type="protein sequence ID" value="QAR33399.1"/>
    <property type="molecule type" value="Genomic_DNA"/>
</dbReference>
<organism evidence="3 4">
    <name type="scientific">Geovibrio thiophilus</name>
    <dbReference type="NCBI Taxonomy" id="139438"/>
    <lineage>
        <taxon>Bacteria</taxon>
        <taxon>Pseudomonadati</taxon>
        <taxon>Deferribacterota</taxon>
        <taxon>Deferribacteres</taxon>
        <taxon>Deferribacterales</taxon>
        <taxon>Geovibrionaceae</taxon>
        <taxon>Geovibrio</taxon>
    </lineage>
</organism>
<dbReference type="KEGG" id="gtl:EP073_08295"/>
<keyword evidence="1" id="KW-0059">Arsenical resistance</keyword>
<dbReference type="PANTHER" id="PTHR43428">
    <property type="entry name" value="ARSENATE REDUCTASE"/>
    <property type="match status" value="1"/>
</dbReference>
<dbReference type="SUPFAM" id="SSF52788">
    <property type="entry name" value="Phosphotyrosine protein phosphatases I"/>
    <property type="match status" value="1"/>
</dbReference>
<evidence type="ECO:0000313" key="4">
    <source>
        <dbReference type="Proteomes" id="UP000287502"/>
    </source>
</evidence>
<dbReference type="AlphaFoldDB" id="A0A410JZ41"/>
<sequence>MKKRVLFICIHNSARSQMAEAFLNRMAPDRFHAESAGLEPGGLNPFVVKVMADVGIDISGNSTNAVADYLREGRKYDYVIAVCDKEAAERCPIFPGSGDKMHWAFRDPSSFQGSDEEKLSFAAAVRDEIRQKIEDWLKTV</sequence>
<dbReference type="GO" id="GO:0046685">
    <property type="term" value="P:response to arsenic-containing substance"/>
    <property type="evidence" value="ECO:0007669"/>
    <property type="project" value="UniProtKB-KW"/>
</dbReference>
<dbReference type="Pfam" id="PF01451">
    <property type="entry name" value="LMWPc"/>
    <property type="match status" value="1"/>
</dbReference>
<evidence type="ECO:0000313" key="3">
    <source>
        <dbReference type="EMBL" id="QAR33399.1"/>
    </source>
</evidence>
<proteinExistence type="predicted"/>